<accession>A0A061ENJ2</accession>
<gene>
    <name evidence="2" type="ORF">TCM_019112</name>
</gene>
<dbReference type="Gramene" id="EOY03894">
    <property type="protein sequence ID" value="EOY03894"/>
    <property type="gene ID" value="TCM_019112"/>
</dbReference>
<dbReference type="EMBL" id="CM001882">
    <property type="protein sequence ID" value="EOY03894.1"/>
    <property type="molecule type" value="Genomic_DNA"/>
</dbReference>
<keyword evidence="3" id="KW-1185">Reference proteome</keyword>
<sequence length="68" mass="7545">MMRLNTDSVTAECIKDKALYFFAISSSYCFTCASVALSLRTGFGMSFSTSFHKFTPLRNAFILMAHTG</sequence>
<dbReference type="InParanoid" id="A0A061ENJ2"/>
<organism evidence="2 3">
    <name type="scientific">Theobroma cacao</name>
    <name type="common">Cacao</name>
    <name type="synonym">Cocoa</name>
    <dbReference type="NCBI Taxonomy" id="3641"/>
    <lineage>
        <taxon>Eukaryota</taxon>
        <taxon>Viridiplantae</taxon>
        <taxon>Streptophyta</taxon>
        <taxon>Embryophyta</taxon>
        <taxon>Tracheophyta</taxon>
        <taxon>Spermatophyta</taxon>
        <taxon>Magnoliopsida</taxon>
        <taxon>eudicotyledons</taxon>
        <taxon>Gunneridae</taxon>
        <taxon>Pentapetalae</taxon>
        <taxon>rosids</taxon>
        <taxon>malvids</taxon>
        <taxon>Malvales</taxon>
        <taxon>Malvaceae</taxon>
        <taxon>Byttnerioideae</taxon>
        <taxon>Theobroma</taxon>
    </lineage>
</organism>
<proteinExistence type="predicted"/>
<keyword evidence="1" id="KW-1133">Transmembrane helix</keyword>
<reference evidence="2 3" key="1">
    <citation type="journal article" date="2013" name="Genome Biol.">
        <title>The genome sequence of the most widely cultivated cacao type and its use to identify candidate genes regulating pod color.</title>
        <authorList>
            <person name="Motamayor J.C."/>
            <person name="Mockaitis K."/>
            <person name="Schmutz J."/>
            <person name="Haiminen N."/>
            <person name="Iii D.L."/>
            <person name="Cornejo O."/>
            <person name="Findley S.D."/>
            <person name="Zheng P."/>
            <person name="Utro F."/>
            <person name="Royaert S."/>
            <person name="Saski C."/>
            <person name="Jenkins J."/>
            <person name="Podicheti R."/>
            <person name="Zhao M."/>
            <person name="Scheffler B.E."/>
            <person name="Stack J.C."/>
            <person name="Feltus F.A."/>
            <person name="Mustiga G.M."/>
            <person name="Amores F."/>
            <person name="Phillips W."/>
            <person name="Marelli J.P."/>
            <person name="May G.D."/>
            <person name="Shapiro H."/>
            <person name="Ma J."/>
            <person name="Bustamante C.D."/>
            <person name="Schnell R.J."/>
            <person name="Main D."/>
            <person name="Gilbert D."/>
            <person name="Parida L."/>
            <person name="Kuhn D.N."/>
        </authorList>
    </citation>
    <scope>NUCLEOTIDE SEQUENCE [LARGE SCALE GENOMIC DNA]</scope>
    <source>
        <strain evidence="3">cv. Matina 1-6</strain>
    </source>
</reference>
<dbReference type="HOGENOM" id="CLU_2799124_0_0_1"/>
<name>A0A061ENJ2_THECC</name>
<feature type="transmembrane region" description="Helical" evidence="1">
    <location>
        <begin position="20"/>
        <end position="39"/>
    </location>
</feature>
<evidence type="ECO:0000256" key="1">
    <source>
        <dbReference type="SAM" id="Phobius"/>
    </source>
</evidence>
<protein>
    <submittedName>
        <fullName evidence="2">Uncharacterized protein</fullName>
    </submittedName>
</protein>
<evidence type="ECO:0000313" key="2">
    <source>
        <dbReference type="EMBL" id="EOY03894.1"/>
    </source>
</evidence>
<keyword evidence="1" id="KW-0472">Membrane</keyword>
<evidence type="ECO:0000313" key="3">
    <source>
        <dbReference type="Proteomes" id="UP000026915"/>
    </source>
</evidence>
<dbReference type="Proteomes" id="UP000026915">
    <property type="component" value="Chromosome 4"/>
</dbReference>
<dbReference type="AlphaFoldDB" id="A0A061ENJ2"/>
<keyword evidence="1" id="KW-0812">Transmembrane</keyword>